<dbReference type="EMBL" id="CP060436">
    <property type="protein sequence ID" value="QPM90425.1"/>
    <property type="molecule type" value="Genomic_DNA"/>
</dbReference>
<protein>
    <submittedName>
        <fullName evidence="1">Uncharacterized protein</fullName>
    </submittedName>
</protein>
<reference evidence="1 2" key="1">
    <citation type="submission" date="2020-08" db="EMBL/GenBank/DDBJ databases">
        <title>Genome sequence of Rhodobacteraceae bacterium Lw-13e.</title>
        <authorList>
            <person name="Poehlein A."/>
            <person name="Wolter L."/>
            <person name="Daniel R."/>
            <person name="Brinkhoff T."/>
        </authorList>
    </citation>
    <scope>NUCLEOTIDE SEQUENCE [LARGE SCALE GENOMIC DNA]</scope>
    <source>
        <strain evidence="1 2">Lw-13e</strain>
    </source>
</reference>
<dbReference type="InterPro" id="IPR029062">
    <property type="entry name" value="Class_I_gatase-like"/>
</dbReference>
<organism evidence="1 2">
    <name type="scientific">Pseudooceanicola algae</name>
    <dbReference type="NCBI Taxonomy" id="1537215"/>
    <lineage>
        <taxon>Bacteria</taxon>
        <taxon>Pseudomonadati</taxon>
        <taxon>Pseudomonadota</taxon>
        <taxon>Alphaproteobacteria</taxon>
        <taxon>Rhodobacterales</taxon>
        <taxon>Paracoccaceae</taxon>
        <taxon>Pseudooceanicola</taxon>
    </lineage>
</organism>
<dbReference type="Pfam" id="PF07722">
    <property type="entry name" value="Peptidase_C26"/>
    <property type="match status" value="1"/>
</dbReference>
<dbReference type="GO" id="GO:0006598">
    <property type="term" value="P:polyamine catabolic process"/>
    <property type="evidence" value="ECO:0007669"/>
    <property type="project" value="TreeGrafter"/>
</dbReference>
<dbReference type="SUPFAM" id="SSF52317">
    <property type="entry name" value="Class I glutamine amidotransferase-like"/>
    <property type="match status" value="1"/>
</dbReference>
<dbReference type="CDD" id="cd01745">
    <property type="entry name" value="GATase1_2"/>
    <property type="match status" value="1"/>
</dbReference>
<dbReference type="KEGG" id="palw:PSAL_016630"/>
<dbReference type="PROSITE" id="PS51273">
    <property type="entry name" value="GATASE_TYPE_1"/>
    <property type="match status" value="1"/>
</dbReference>
<dbReference type="AlphaFoldDB" id="A0A418SH88"/>
<proteinExistence type="predicted"/>
<evidence type="ECO:0000313" key="2">
    <source>
        <dbReference type="Proteomes" id="UP000283786"/>
    </source>
</evidence>
<accession>A0A418SH88</accession>
<keyword evidence="2" id="KW-1185">Reference proteome</keyword>
<dbReference type="GO" id="GO:0005829">
    <property type="term" value="C:cytosol"/>
    <property type="evidence" value="ECO:0007669"/>
    <property type="project" value="TreeGrafter"/>
</dbReference>
<gene>
    <name evidence="1" type="ORF">PSAL_016630</name>
</gene>
<evidence type="ECO:0000313" key="1">
    <source>
        <dbReference type="EMBL" id="QPM90425.1"/>
    </source>
</evidence>
<dbReference type="GO" id="GO:0033969">
    <property type="term" value="F:gamma-glutamyl-gamma-aminobutyrate hydrolase activity"/>
    <property type="evidence" value="ECO:0007669"/>
    <property type="project" value="TreeGrafter"/>
</dbReference>
<dbReference type="InterPro" id="IPR011697">
    <property type="entry name" value="Peptidase_C26"/>
</dbReference>
<dbReference type="PANTHER" id="PTHR43235:SF1">
    <property type="entry name" value="GLUTAMINE AMIDOTRANSFERASE PB2B2.05-RELATED"/>
    <property type="match status" value="1"/>
</dbReference>
<dbReference type="Gene3D" id="3.40.50.880">
    <property type="match status" value="1"/>
</dbReference>
<sequence>MARSESRRGRPVIGVTVSRHSGWRIYPLFWLNLRLAGARTLRWDTRAEVDLDAVDGLVIGGGDDIAPALYGTEIVTRVTLDPDRDQLEKSLIEQALDRGMPVLGVCRGAQMLNVVSGGTLHQDAFDVYESRKYRTILPRRRIAVDEGTHLARIAGMSPMRVNALHSQAVDRLGDGLRVAARDEAGMVQAVERIEDPFALGVQWHPEHIPYARRQRRLFRALASAARARAEGRGQGHEVTEEMAAETFF</sequence>
<dbReference type="Proteomes" id="UP000283786">
    <property type="component" value="Chromosome"/>
</dbReference>
<dbReference type="RefSeq" id="WP_231388658.1">
    <property type="nucleotide sequence ID" value="NZ_CP060436.1"/>
</dbReference>
<dbReference type="InterPro" id="IPR044668">
    <property type="entry name" value="PuuD-like"/>
</dbReference>
<dbReference type="PANTHER" id="PTHR43235">
    <property type="entry name" value="GLUTAMINE AMIDOTRANSFERASE PB2B2.05-RELATED"/>
    <property type="match status" value="1"/>
</dbReference>
<name>A0A418SH88_9RHOB</name>